<keyword evidence="3" id="KW-1185">Reference proteome</keyword>
<dbReference type="EMBL" id="BMED01000004">
    <property type="protein sequence ID" value="GGC87532.1"/>
    <property type="molecule type" value="Genomic_DNA"/>
</dbReference>
<comment type="caution">
    <text evidence="2">The sequence shown here is derived from an EMBL/GenBank/DDBJ whole genome shotgun (WGS) entry which is preliminary data.</text>
</comment>
<protein>
    <submittedName>
        <fullName evidence="2">Uncharacterized protein</fullName>
    </submittedName>
</protein>
<keyword evidence="1" id="KW-0472">Membrane</keyword>
<feature type="transmembrane region" description="Helical" evidence="1">
    <location>
        <begin position="49"/>
        <end position="67"/>
    </location>
</feature>
<dbReference type="AlphaFoldDB" id="A0A916UUL5"/>
<organism evidence="2 3">
    <name type="scientific">Undibacterium terreum</name>
    <dbReference type="NCBI Taxonomy" id="1224302"/>
    <lineage>
        <taxon>Bacteria</taxon>
        <taxon>Pseudomonadati</taxon>
        <taxon>Pseudomonadota</taxon>
        <taxon>Betaproteobacteria</taxon>
        <taxon>Burkholderiales</taxon>
        <taxon>Oxalobacteraceae</taxon>
        <taxon>Undibacterium</taxon>
    </lineage>
</organism>
<evidence type="ECO:0000313" key="3">
    <source>
        <dbReference type="Proteomes" id="UP000637423"/>
    </source>
</evidence>
<dbReference type="Proteomes" id="UP000637423">
    <property type="component" value="Unassembled WGS sequence"/>
</dbReference>
<reference evidence="2" key="2">
    <citation type="submission" date="2020-09" db="EMBL/GenBank/DDBJ databases">
        <authorList>
            <person name="Sun Q."/>
            <person name="Zhou Y."/>
        </authorList>
    </citation>
    <scope>NUCLEOTIDE SEQUENCE</scope>
    <source>
        <strain evidence="2">CGMCC 1.10998</strain>
    </source>
</reference>
<gene>
    <name evidence="2" type="ORF">GCM10011396_38500</name>
</gene>
<sequence length="80" mass="8437">MEGFSCDCATRWEAIMPGKVLAPEMSDVPQPAVLLSPRNRTVTPKPADIFSLIMGVISLFSAGAAIANMDDQSRVAASAI</sequence>
<name>A0A916UUL5_9BURK</name>
<accession>A0A916UUL5</accession>
<evidence type="ECO:0000256" key="1">
    <source>
        <dbReference type="SAM" id="Phobius"/>
    </source>
</evidence>
<reference evidence="2" key="1">
    <citation type="journal article" date="2014" name="Int. J. Syst. Evol. Microbiol.">
        <title>Complete genome sequence of Corynebacterium casei LMG S-19264T (=DSM 44701T), isolated from a smear-ripened cheese.</title>
        <authorList>
            <consortium name="US DOE Joint Genome Institute (JGI-PGF)"/>
            <person name="Walter F."/>
            <person name="Albersmeier A."/>
            <person name="Kalinowski J."/>
            <person name="Ruckert C."/>
        </authorList>
    </citation>
    <scope>NUCLEOTIDE SEQUENCE</scope>
    <source>
        <strain evidence="2">CGMCC 1.10998</strain>
    </source>
</reference>
<keyword evidence="1" id="KW-0812">Transmembrane</keyword>
<keyword evidence="1" id="KW-1133">Transmembrane helix</keyword>
<proteinExistence type="predicted"/>
<evidence type="ECO:0000313" key="2">
    <source>
        <dbReference type="EMBL" id="GGC87532.1"/>
    </source>
</evidence>